<gene>
    <name evidence="7" type="ORF">AN216_12735</name>
</gene>
<dbReference type="EMBL" id="LJGU01000122">
    <property type="protein sequence ID" value="OEV03204.1"/>
    <property type="molecule type" value="Genomic_DNA"/>
</dbReference>
<feature type="transmembrane region" description="Helical" evidence="5">
    <location>
        <begin position="87"/>
        <end position="110"/>
    </location>
</feature>
<feature type="domain" description="DUF202" evidence="6">
    <location>
        <begin position="10"/>
        <end position="72"/>
    </location>
</feature>
<dbReference type="GO" id="GO:0012505">
    <property type="term" value="C:endomembrane system"/>
    <property type="evidence" value="ECO:0007669"/>
    <property type="project" value="UniProtKB-SubCell"/>
</dbReference>
<accession>A0A1E7KH88</accession>
<dbReference type="AlphaFoldDB" id="A0A1E7KH88"/>
<evidence type="ECO:0000256" key="5">
    <source>
        <dbReference type="SAM" id="Phobius"/>
    </source>
</evidence>
<reference evidence="7 8" key="1">
    <citation type="journal article" date="2016" name="Front. Microbiol.">
        <title>Comparative Genomics Analysis of Streptomyces Species Reveals Their Adaptation to the Marine Environment and Their Diversity at the Genomic Level.</title>
        <authorList>
            <person name="Tian X."/>
            <person name="Zhang Z."/>
            <person name="Yang T."/>
            <person name="Chen M."/>
            <person name="Li J."/>
            <person name="Chen F."/>
            <person name="Yang J."/>
            <person name="Li W."/>
            <person name="Zhang B."/>
            <person name="Zhang Z."/>
            <person name="Wu J."/>
            <person name="Zhang C."/>
            <person name="Long L."/>
            <person name="Xiao J."/>
        </authorList>
    </citation>
    <scope>NUCLEOTIDE SEQUENCE [LARGE SCALE GENOMIC DNA]</scope>
    <source>
        <strain evidence="7 8">SCSIO 02100</strain>
    </source>
</reference>
<evidence type="ECO:0000313" key="7">
    <source>
        <dbReference type="EMBL" id="OEV03204.1"/>
    </source>
</evidence>
<dbReference type="Pfam" id="PF02656">
    <property type="entry name" value="DUF202"/>
    <property type="match status" value="1"/>
</dbReference>
<dbReference type="PATRIC" id="fig|1075402.3.peg.2760"/>
<proteinExistence type="predicted"/>
<evidence type="ECO:0000256" key="2">
    <source>
        <dbReference type="ARBA" id="ARBA00022692"/>
    </source>
</evidence>
<sequence length="111" mass="11380">MTAGRDGEADGAQRERTRLSWRRTTLAYTVVTALAVRTALVDGNTPPARMAAALTALAWLGFLVVAHRRIHALTTAGGGVGGPVGAAAGRFVTGAVLCALVMAVLGAVLLW</sequence>
<keyword evidence="8" id="KW-1185">Reference proteome</keyword>
<dbReference type="InterPro" id="IPR003807">
    <property type="entry name" value="DUF202"/>
</dbReference>
<evidence type="ECO:0000256" key="4">
    <source>
        <dbReference type="ARBA" id="ARBA00023136"/>
    </source>
</evidence>
<dbReference type="STRING" id="1075402.AN216_12735"/>
<organism evidence="7 8">
    <name type="scientific">Streptomyces oceani</name>
    <dbReference type="NCBI Taxonomy" id="1075402"/>
    <lineage>
        <taxon>Bacteria</taxon>
        <taxon>Bacillati</taxon>
        <taxon>Actinomycetota</taxon>
        <taxon>Actinomycetes</taxon>
        <taxon>Kitasatosporales</taxon>
        <taxon>Streptomycetaceae</taxon>
        <taxon>Streptomyces</taxon>
    </lineage>
</organism>
<dbReference type="Proteomes" id="UP000176101">
    <property type="component" value="Unassembled WGS sequence"/>
</dbReference>
<name>A0A1E7KH88_9ACTN</name>
<comment type="caution">
    <text evidence="7">The sequence shown here is derived from an EMBL/GenBank/DDBJ whole genome shotgun (WGS) entry which is preliminary data.</text>
</comment>
<keyword evidence="3 5" id="KW-1133">Transmembrane helix</keyword>
<protein>
    <recommendedName>
        <fullName evidence="6">DUF202 domain-containing protein</fullName>
    </recommendedName>
</protein>
<comment type="subcellular location">
    <subcellularLocation>
        <location evidence="1">Endomembrane system</location>
        <topology evidence="1">Multi-pass membrane protein</topology>
    </subcellularLocation>
</comment>
<feature type="transmembrane region" description="Helical" evidence="5">
    <location>
        <begin position="47"/>
        <end position="66"/>
    </location>
</feature>
<evidence type="ECO:0000313" key="8">
    <source>
        <dbReference type="Proteomes" id="UP000176101"/>
    </source>
</evidence>
<evidence type="ECO:0000259" key="6">
    <source>
        <dbReference type="Pfam" id="PF02656"/>
    </source>
</evidence>
<dbReference type="RefSeq" id="WP_070196770.1">
    <property type="nucleotide sequence ID" value="NZ_LJGU01000122.1"/>
</dbReference>
<keyword evidence="4 5" id="KW-0472">Membrane</keyword>
<feature type="transmembrane region" description="Helical" evidence="5">
    <location>
        <begin position="24"/>
        <end position="41"/>
    </location>
</feature>
<keyword evidence="2 5" id="KW-0812">Transmembrane</keyword>
<evidence type="ECO:0000256" key="1">
    <source>
        <dbReference type="ARBA" id="ARBA00004127"/>
    </source>
</evidence>
<evidence type="ECO:0000256" key="3">
    <source>
        <dbReference type="ARBA" id="ARBA00022989"/>
    </source>
</evidence>